<organism evidence="2 3">
    <name type="scientific">Corallococcus llansteffanensis</name>
    <dbReference type="NCBI Taxonomy" id="2316731"/>
    <lineage>
        <taxon>Bacteria</taxon>
        <taxon>Pseudomonadati</taxon>
        <taxon>Myxococcota</taxon>
        <taxon>Myxococcia</taxon>
        <taxon>Myxococcales</taxon>
        <taxon>Cystobacterineae</taxon>
        <taxon>Myxococcaceae</taxon>
        <taxon>Corallococcus</taxon>
    </lineage>
</organism>
<dbReference type="EMBL" id="RAWB01000015">
    <property type="protein sequence ID" value="RKH67612.1"/>
    <property type="molecule type" value="Genomic_DNA"/>
</dbReference>
<accession>A0A3A8QRW1</accession>
<evidence type="ECO:0000313" key="3">
    <source>
        <dbReference type="Proteomes" id="UP000272888"/>
    </source>
</evidence>
<keyword evidence="1" id="KW-1133">Transmembrane helix</keyword>
<keyword evidence="1" id="KW-0472">Membrane</keyword>
<dbReference type="Proteomes" id="UP000272888">
    <property type="component" value="Unassembled WGS sequence"/>
</dbReference>
<keyword evidence="3" id="KW-1185">Reference proteome</keyword>
<proteinExistence type="predicted"/>
<feature type="transmembrane region" description="Helical" evidence="1">
    <location>
        <begin position="36"/>
        <end position="54"/>
    </location>
</feature>
<protein>
    <submittedName>
        <fullName evidence="2">Uncharacterized protein</fullName>
    </submittedName>
</protein>
<evidence type="ECO:0000256" key="1">
    <source>
        <dbReference type="SAM" id="Phobius"/>
    </source>
</evidence>
<reference evidence="3" key="1">
    <citation type="submission" date="2018-09" db="EMBL/GenBank/DDBJ databases">
        <authorList>
            <person name="Livingstone P.G."/>
            <person name="Whitworth D.E."/>
        </authorList>
    </citation>
    <scope>NUCLEOTIDE SEQUENCE [LARGE SCALE GENOMIC DNA]</scope>
    <source>
        <strain evidence="3">CA051B</strain>
    </source>
</reference>
<dbReference type="AlphaFoldDB" id="A0A3A8QRW1"/>
<gene>
    <name evidence="2" type="ORF">D7V93_02785</name>
</gene>
<name>A0A3A8QRW1_9BACT</name>
<feature type="transmembrane region" description="Helical" evidence="1">
    <location>
        <begin position="66"/>
        <end position="88"/>
    </location>
</feature>
<sequence length="186" mass="19861">MAGRSAVLALFGVLLCQVLAAGLSALDVVPSWQSTRVGLVLGLVVLSWVLALAVRVPWARQTWSKVLLRLMLAALLLAGGWFSTFSALTAEGFAVGGRELVRTTMLGASAGELYTYEYSGVPDGFEGSALMVRQGWLPVMRRLLTTPSRIQDVQQVGDTLRVELEPSSGGASPQVVHCQISSRTCN</sequence>
<comment type="caution">
    <text evidence="2">The sequence shown here is derived from an EMBL/GenBank/DDBJ whole genome shotgun (WGS) entry which is preliminary data.</text>
</comment>
<keyword evidence="1" id="KW-0812">Transmembrane</keyword>
<evidence type="ECO:0000313" key="2">
    <source>
        <dbReference type="EMBL" id="RKH67612.1"/>
    </source>
</evidence>